<proteinExistence type="predicted"/>
<protein>
    <submittedName>
        <fullName evidence="1">Uncharacterized protein</fullName>
    </submittedName>
</protein>
<dbReference type="EMBL" id="LAZR01069627">
    <property type="protein sequence ID" value="KKK47336.1"/>
    <property type="molecule type" value="Genomic_DNA"/>
</dbReference>
<organism evidence="1">
    <name type="scientific">marine sediment metagenome</name>
    <dbReference type="NCBI Taxonomy" id="412755"/>
    <lineage>
        <taxon>unclassified sequences</taxon>
        <taxon>metagenomes</taxon>
        <taxon>ecological metagenomes</taxon>
    </lineage>
</organism>
<reference evidence="1" key="1">
    <citation type="journal article" date="2015" name="Nature">
        <title>Complex archaea that bridge the gap between prokaryotes and eukaryotes.</title>
        <authorList>
            <person name="Spang A."/>
            <person name="Saw J.H."/>
            <person name="Jorgensen S.L."/>
            <person name="Zaremba-Niedzwiedzka K."/>
            <person name="Martijn J."/>
            <person name="Lind A.E."/>
            <person name="van Eijk R."/>
            <person name="Schleper C."/>
            <person name="Guy L."/>
            <person name="Ettema T.J."/>
        </authorList>
    </citation>
    <scope>NUCLEOTIDE SEQUENCE</scope>
</reference>
<evidence type="ECO:0000313" key="1">
    <source>
        <dbReference type="EMBL" id="KKK47336.1"/>
    </source>
</evidence>
<dbReference type="AlphaFoldDB" id="A0A0F8YH23"/>
<name>A0A0F8YH23_9ZZZZ</name>
<comment type="caution">
    <text evidence="1">The sequence shown here is derived from an EMBL/GenBank/DDBJ whole genome shotgun (WGS) entry which is preliminary data.</text>
</comment>
<feature type="non-terminal residue" evidence="1">
    <location>
        <position position="171"/>
    </location>
</feature>
<sequence>MAFNPFRKKTAVISEIVSTPSFFSMEFLQHFLAAGVSASDQKFLELYLSVPELQAIINYRGRVFAGMHVKAEDKDGNEKEIPQLGLFSNPNPLQNFKELAMQYHVLRDIFGNAFIHPVFGKEHGLTTALWNLPPANAEVIPTEAIEKGNQIVFNMTKLAEIVKEYIFRYLN</sequence>
<gene>
    <name evidence="1" type="ORF">LCGC14_3156260</name>
</gene>
<accession>A0A0F8YH23</accession>